<dbReference type="InterPro" id="IPR007793">
    <property type="entry name" value="DivIVA_fam"/>
</dbReference>
<keyword evidence="5" id="KW-0132">Cell division</keyword>
<dbReference type="Proteomes" id="UP000574690">
    <property type="component" value="Unassembled WGS sequence"/>
</dbReference>
<sequence>MPLTPADVHNVTFKKPMLGKRGYDEDEVDGFLDEVERELARLSDENGELRAQFDSLRAGAPPGAADHAEMAAALDRVQREKHAMEQQLQELDGELHEMHQQMVAAQQQAQQLQQELAQRGPQQEASAPAGAGGEQEALRLLMVAQRTADEHLEDSRREADTLLSEAQRESQTMVAEAQREAQTMVDQAKRESTTMVAQAQRESKTMVTEAQRDADTMVTEARTQAEDLVGQARDRAERMEMEAEEERQKVIGQLEESRTSLLHNIDELKTFEREYRTRLKLYLESQLRDLNGQQGRTQEEAFEEAQRETGGNERTGARSAFVMQGGRG</sequence>
<accession>A0A850CFX2</accession>
<dbReference type="InterPro" id="IPR019933">
    <property type="entry name" value="DivIVA_domain"/>
</dbReference>
<feature type="compositionally biased region" description="Low complexity" evidence="10">
    <location>
        <begin position="108"/>
        <end position="123"/>
    </location>
</feature>
<evidence type="ECO:0000313" key="11">
    <source>
        <dbReference type="EMBL" id="NUQ90782.1"/>
    </source>
</evidence>
<comment type="caution">
    <text evidence="11">The sequence shown here is derived from an EMBL/GenBank/DDBJ whole genome shotgun (WGS) entry which is preliminary data.</text>
</comment>
<dbReference type="Gene3D" id="1.20.5.620">
    <property type="entry name" value="F1F0 ATP synthase subunit B, membrane domain"/>
    <property type="match status" value="1"/>
</dbReference>
<keyword evidence="6 9" id="KW-0175">Coiled coil</keyword>
<evidence type="ECO:0000256" key="6">
    <source>
        <dbReference type="ARBA" id="ARBA00023054"/>
    </source>
</evidence>
<evidence type="ECO:0000256" key="4">
    <source>
        <dbReference type="ARBA" id="ARBA00022490"/>
    </source>
</evidence>
<dbReference type="NCBIfam" id="TIGR03544">
    <property type="entry name" value="DivI1A_domain"/>
    <property type="match status" value="1"/>
</dbReference>
<name>A0A850CFX2_9ACTN</name>
<keyword evidence="7" id="KW-0131">Cell cycle</keyword>
<feature type="region of interest" description="Disordered" evidence="10">
    <location>
        <begin position="290"/>
        <end position="328"/>
    </location>
</feature>
<evidence type="ECO:0000256" key="5">
    <source>
        <dbReference type="ARBA" id="ARBA00022618"/>
    </source>
</evidence>
<dbReference type="PANTHER" id="PTHR35794:SF2">
    <property type="entry name" value="CELL DIVISION PROTEIN DIVIVA"/>
    <property type="match status" value="1"/>
</dbReference>
<evidence type="ECO:0000256" key="9">
    <source>
        <dbReference type="SAM" id="Coils"/>
    </source>
</evidence>
<evidence type="ECO:0000256" key="2">
    <source>
        <dbReference type="ARBA" id="ARBA00009008"/>
    </source>
</evidence>
<feature type="coiled-coil region" evidence="9">
    <location>
        <begin position="222"/>
        <end position="256"/>
    </location>
</feature>
<comment type="subcellular location">
    <subcellularLocation>
        <location evidence="1">Cytoplasm</location>
    </subcellularLocation>
</comment>
<protein>
    <recommendedName>
        <fullName evidence="3">Cell wall synthesis protein Wag31</fullName>
    </recommendedName>
    <alternativeName>
        <fullName evidence="8">Antigen 84</fullName>
    </alternativeName>
</protein>
<dbReference type="Gene3D" id="6.10.250.660">
    <property type="match status" value="1"/>
</dbReference>
<evidence type="ECO:0000256" key="8">
    <source>
        <dbReference type="ARBA" id="ARBA00031737"/>
    </source>
</evidence>
<evidence type="ECO:0000256" key="1">
    <source>
        <dbReference type="ARBA" id="ARBA00004496"/>
    </source>
</evidence>
<dbReference type="Pfam" id="PF05103">
    <property type="entry name" value="DivIVA"/>
    <property type="match status" value="1"/>
</dbReference>
<dbReference type="GO" id="GO:0051301">
    <property type="term" value="P:cell division"/>
    <property type="evidence" value="ECO:0007669"/>
    <property type="project" value="UniProtKB-KW"/>
</dbReference>
<keyword evidence="4" id="KW-0963">Cytoplasm</keyword>
<evidence type="ECO:0000256" key="3">
    <source>
        <dbReference type="ARBA" id="ARBA00018787"/>
    </source>
</evidence>
<dbReference type="PANTHER" id="PTHR35794">
    <property type="entry name" value="CELL DIVISION PROTEIN DIVIVA"/>
    <property type="match status" value="1"/>
</dbReference>
<feature type="region of interest" description="Disordered" evidence="10">
    <location>
        <begin position="108"/>
        <end position="133"/>
    </location>
</feature>
<proteinExistence type="inferred from homology"/>
<reference evidence="11 12" key="1">
    <citation type="submission" date="2020-05" db="EMBL/GenBank/DDBJ databases">
        <title>DNA-SIP metagenomic assembled genomes.</title>
        <authorList>
            <person name="Yu J."/>
        </authorList>
    </citation>
    <scope>NUCLEOTIDE SEQUENCE [LARGE SCALE GENOMIC DNA]</scope>
    <source>
        <strain evidence="11">Bin5.27</strain>
    </source>
</reference>
<dbReference type="AlphaFoldDB" id="A0A850CFX2"/>
<gene>
    <name evidence="11" type="ORF">HOQ43_20250</name>
</gene>
<evidence type="ECO:0000256" key="10">
    <source>
        <dbReference type="SAM" id="MobiDB-lite"/>
    </source>
</evidence>
<dbReference type="EMBL" id="JABFXE010000848">
    <property type="protein sequence ID" value="NUQ90782.1"/>
    <property type="molecule type" value="Genomic_DNA"/>
</dbReference>
<organism evidence="11 12">
    <name type="scientific">Glycomyces artemisiae</name>
    <dbReference type="NCBI Taxonomy" id="1076443"/>
    <lineage>
        <taxon>Bacteria</taxon>
        <taxon>Bacillati</taxon>
        <taxon>Actinomycetota</taxon>
        <taxon>Actinomycetes</taxon>
        <taxon>Glycomycetales</taxon>
        <taxon>Glycomycetaceae</taxon>
        <taxon>Glycomyces</taxon>
    </lineage>
</organism>
<comment type="similarity">
    <text evidence="2">Belongs to the DivIVA family.</text>
</comment>
<evidence type="ECO:0000313" key="12">
    <source>
        <dbReference type="Proteomes" id="UP000574690"/>
    </source>
</evidence>
<dbReference type="GO" id="GO:0005737">
    <property type="term" value="C:cytoplasm"/>
    <property type="evidence" value="ECO:0007669"/>
    <property type="project" value="UniProtKB-SubCell"/>
</dbReference>
<evidence type="ECO:0000256" key="7">
    <source>
        <dbReference type="ARBA" id="ARBA00023306"/>
    </source>
</evidence>